<dbReference type="PANTHER" id="PTHR45949">
    <property type="entry name" value="SORTING NEXIN-4"/>
    <property type="match status" value="1"/>
</dbReference>
<comment type="caution">
    <text evidence="6">The sequence shown here is derived from an EMBL/GenBank/DDBJ whole genome shotgun (WGS) entry which is preliminary data.</text>
</comment>
<feature type="region of interest" description="Disordered" evidence="4">
    <location>
        <begin position="1"/>
        <end position="122"/>
    </location>
</feature>
<dbReference type="PANTHER" id="PTHR45949:SF3">
    <property type="entry name" value="SORTING NEXIN-7"/>
    <property type="match status" value="1"/>
</dbReference>
<feature type="compositionally biased region" description="Basic and acidic residues" evidence="4">
    <location>
        <begin position="37"/>
        <end position="46"/>
    </location>
</feature>
<evidence type="ECO:0000256" key="1">
    <source>
        <dbReference type="ARBA" id="ARBA00010883"/>
    </source>
</evidence>
<reference evidence="6 7" key="1">
    <citation type="journal article" date="2024" name="Proc. Natl. Acad. Sci. U.S.A.">
        <title>The genetic regulatory architecture and epigenomic basis for age-related changes in rattlesnake venom.</title>
        <authorList>
            <person name="Hogan M.P."/>
            <person name="Holding M.L."/>
            <person name="Nystrom G.S."/>
            <person name="Colston T.J."/>
            <person name="Bartlett D.A."/>
            <person name="Mason A.J."/>
            <person name="Ellsworth S.A."/>
            <person name="Rautsaw R.M."/>
            <person name="Lawrence K.C."/>
            <person name="Strickland J.L."/>
            <person name="He B."/>
            <person name="Fraser P."/>
            <person name="Margres M.J."/>
            <person name="Gilbert D.M."/>
            <person name="Gibbs H.L."/>
            <person name="Parkinson C.L."/>
            <person name="Rokyta D.R."/>
        </authorList>
    </citation>
    <scope>NUCLEOTIDE SEQUENCE [LARGE SCALE GENOMIC DNA]</scope>
    <source>
        <strain evidence="6">DRR0105</strain>
    </source>
</reference>
<dbReference type="Gene3D" id="1.20.1270.60">
    <property type="entry name" value="Arfaptin homology (AH) domain/BAR domain"/>
    <property type="match status" value="1"/>
</dbReference>
<dbReference type="GO" id="GO:0061709">
    <property type="term" value="P:reticulophagy"/>
    <property type="evidence" value="ECO:0007669"/>
    <property type="project" value="TreeGrafter"/>
</dbReference>
<dbReference type="Pfam" id="PF00787">
    <property type="entry name" value="PX"/>
    <property type="match status" value="1"/>
</dbReference>
<dbReference type="GO" id="GO:0000407">
    <property type="term" value="C:phagophore assembly site"/>
    <property type="evidence" value="ECO:0007669"/>
    <property type="project" value="TreeGrafter"/>
</dbReference>
<dbReference type="CDD" id="cd07284">
    <property type="entry name" value="PX_SNX7"/>
    <property type="match status" value="1"/>
</dbReference>
<dbReference type="Proteomes" id="UP001474421">
    <property type="component" value="Unassembled WGS sequence"/>
</dbReference>
<accession>A0AAW1BQN2</accession>
<dbReference type="PROSITE" id="PS50195">
    <property type="entry name" value="PX"/>
    <property type="match status" value="1"/>
</dbReference>
<dbReference type="InterPro" id="IPR027267">
    <property type="entry name" value="AH/BAR_dom_sf"/>
</dbReference>
<protein>
    <submittedName>
        <fullName evidence="6">Sorting nexin-7</fullName>
    </submittedName>
</protein>
<dbReference type="InterPro" id="IPR001683">
    <property type="entry name" value="PX_dom"/>
</dbReference>
<dbReference type="EMBL" id="JAOTOJ010000003">
    <property type="protein sequence ID" value="KAK9404057.1"/>
    <property type="molecule type" value="Genomic_DNA"/>
</dbReference>
<dbReference type="SUPFAM" id="SSF64268">
    <property type="entry name" value="PX domain"/>
    <property type="match status" value="1"/>
</dbReference>
<proteinExistence type="inferred from homology"/>
<dbReference type="GO" id="GO:0015031">
    <property type="term" value="P:protein transport"/>
    <property type="evidence" value="ECO:0007669"/>
    <property type="project" value="UniProtKB-KW"/>
</dbReference>
<evidence type="ECO:0000313" key="7">
    <source>
        <dbReference type="Proteomes" id="UP001474421"/>
    </source>
</evidence>
<dbReference type="SMART" id="SM00312">
    <property type="entry name" value="PX"/>
    <property type="match status" value="1"/>
</dbReference>
<dbReference type="Gene3D" id="3.30.1520.10">
    <property type="entry name" value="Phox-like domain"/>
    <property type="match status" value="1"/>
</dbReference>
<sequence>MGFNSSARDSSSPPFLRPSPPLRSASKGAAESSGDQLPRREEERKPGIVRLPSRALQAHTQTHTQARERMEGERGTSQSPRPVSSSPPPGGEATAAPACAEPPAPLADSARPLLPPSSPELLEFDDDEDLEVFSKDASLLEVNSFSPLMPTSPSSMINQYKFEDEPEGKDLFITVDDPESYITAIETFITYRIVTKTTRSEFDSSEYEVRRRYQDFLWLKGRLEEAHPTLIIPPLPEKFIMKGVVERFNEEFIETRRKALHKFLNRIADHPTLTFNEDFKIFLTAQAEELSSHRKQGPGLLSRMGQTVKAVASSMRGSAVKNRPEIFTEMSDYVDVFNQKINLLNKISQRVYKEKKDYFYEMKESGPIYTLWSASEEDLEDILKGMATGIDQCCKAAEKWMAALYESFFPVIHEYLLYNEILMGVLKRRDQIQAELDSKTDAMYNKKAENDLLPEEIGKLEDKLECANNALQADWERWKQNQRLDMKSAFSNMAENNLHYYEQCLATWESFLTTQTAADITLEEESEDQS</sequence>
<evidence type="ECO:0000256" key="2">
    <source>
        <dbReference type="ARBA" id="ARBA00022448"/>
    </source>
</evidence>
<evidence type="ECO:0000313" key="6">
    <source>
        <dbReference type="EMBL" id="KAK9404057.1"/>
    </source>
</evidence>
<dbReference type="GO" id="GO:0034727">
    <property type="term" value="P:piecemeal microautophagy of the nucleus"/>
    <property type="evidence" value="ECO:0007669"/>
    <property type="project" value="TreeGrafter"/>
</dbReference>
<dbReference type="InterPro" id="IPR036871">
    <property type="entry name" value="PX_dom_sf"/>
</dbReference>
<evidence type="ECO:0000256" key="4">
    <source>
        <dbReference type="SAM" id="MobiDB-lite"/>
    </source>
</evidence>
<dbReference type="InterPro" id="IPR042130">
    <property type="entry name" value="PX_SNX7"/>
</dbReference>
<organism evidence="6 7">
    <name type="scientific">Crotalus adamanteus</name>
    <name type="common">Eastern diamondback rattlesnake</name>
    <dbReference type="NCBI Taxonomy" id="8729"/>
    <lineage>
        <taxon>Eukaryota</taxon>
        <taxon>Metazoa</taxon>
        <taxon>Chordata</taxon>
        <taxon>Craniata</taxon>
        <taxon>Vertebrata</taxon>
        <taxon>Euteleostomi</taxon>
        <taxon>Lepidosauria</taxon>
        <taxon>Squamata</taxon>
        <taxon>Bifurcata</taxon>
        <taxon>Unidentata</taxon>
        <taxon>Episquamata</taxon>
        <taxon>Toxicofera</taxon>
        <taxon>Serpentes</taxon>
        <taxon>Colubroidea</taxon>
        <taxon>Viperidae</taxon>
        <taxon>Crotalinae</taxon>
        <taxon>Crotalus</taxon>
    </lineage>
</organism>
<evidence type="ECO:0000256" key="3">
    <source>
        <dbReference type="ARBA" id="ARBA00022927"/>
    </source>
</evidence>
<feature type="compositionally biased region" description="Basic and acidic residues" evidence="4">
    <location>
        <begin position="65"/>
        <end position="74"/>
    </location>
</feature>
<keyword evidence="3" id="KW-0653">Protein transport</keyword>
<evidence type="ECO:0000259" key="5">
    <source>
        <dbReference type="PROSITE" id="PS50195"/>
    </source>
</evidence>
<name>A0AAW1BQN2_CROAD</name>
<dbReference type="GO" id="GO:0000422">
    <property type="term" value="P:autophagy of mitochondrion"/>
    <property type="evidence" value="ECO:0007669"/>
    <property type="project" value="TreeGrafter"/>
</dbReference>
<dbReference type="GO" id="GO:0032456">
    <property type="term" value="P:endocytic recycling"/>
    <property type="evidence" value="ECO:0007669"/>
    <property type="project" value="TreeGrafter"/>
</dbReference>
<keyword evidence="2" id="KW-0813">Transport</keyword>
<gene>
    <name evidence="6" type="ORF">NXF25_008884</name>
</gene>
<dbReference type="GO" id="GO:0035091">
    <property type="term" value="F:phosphatidylinositol binding"/>
    <property type="evidence" value="ECO:0007669"/>
    <property type="project" value="InterPro"/>
</dbReference>
<feature type="domain" description="PX" evidence="5">
    <location>
        <begin position="169"/>
        <end position="290"/>
    </location>
</feature>
<dbReference type="GO" id="GO:0005769">
    <property type="term" value="C:early endosome"/>
    <property type="evidence" value="ECO:0007669"/>
    <property type="project" value="TreeGrafter"/>
</dbReference>
<dbReference type="AlphaFoldDB" id="A0AAW1BQN2"/>
<keyword evidence="7" id="KW-1185">Reference proteome</keyword>
<comment type="similarity">
    <text evidence="1">Belongs to the sorting nexin family.</text>
</comment>